<feature type="region of interest" description="Disordered" evidence="1">
    <location>
        <begin position="456"/>
        <end position="475"/>
    </location>
</feature>
<accession>A0AAJ0HES6</accession>
<reference evidence="3" key="2">
    <citation type="submission" date="2023-06" db="EMBL/GenBank/DDBJ databases">
        <authorList>
            <consortium name="Lawrence Berkeley National Laboratory"/>
            <person name="Haridas S."/>
            <person name="Hensen N."/>
            <person name="Bonometti L."/>
            <person name="Westerberg I."/>
            <person name="Brannstrom I.O."/>
            <person name="Guillou S."/>
            <person name="Cros-Aarteil S."/>
            <person name="Calhoun S."/>
            <person name="Kuo A."/>
            <person name="Mondo S."/>
            <person name="Pangilinan J."/>
            <person name="Riley R."/>
            <person name="Labutti K."/>
            <person name="Andreopoulos B."/>
            <person name="Lipzen A."/>
            <person name="Chen C."/>
            <person name="Yanf M."/>
            <person name="Daum C."/>
            <person name="Ng V."/>
            <person name="Clum A."/>
            <person name="Steindorff A."/>
            <person name="Ohm R."/>
            <person name="Martin F."/>
            <person name="Silar P."/>
            <person name="Natvig D."/>
            <person name="Lalanne C."/>
            <person name="Gautier V."/>
            <person name="Ament-Velasquez S.L."/>
            <person name="Kruys A."/>
            <person name="Hutchinson M.I."/>
            <person name="Powell A.J."/>
            <person name="Barry K."/>
            <person name="Miller A.N."/>
            <person name="Grigoriev I.V."/>
            <person name="Debuchy R."/>
            <person name="Gladieux P."/>
            <person name="Thoren M.H."/>
            <person name="Johannesson H."/>
        </authorList>
    </citation>
    <scope>NUCLEOTIDE SEQUENCE</scope>
    <source>
        <strain evidence="3">CBS 955.72</strain>
    </source>
</reference>
<sequence>MSQPPVPPERKSSIGYPSLSNPGSSTTTGPKVTIPARSSSKRKAHQIDIEEQHNKLVKEVNTARKKLAPSSSFDSRFWSSKANLLAMDSERVGLYISMQFQKYQEDGGILSRERWEEVDQKARECIMEKVALATQAKIAMSQAEKLKDGRSCFQEIHTAFVRLFNSSKLGFGLEQASSKGQRESSDQSMIRTLMKQAYCPGDKASIWEPVLGQWVDNETVTAAHLFPWQSADMMDSIFGPGSRDELFSATNGIFLHTKIEKAFDRGFLAIVPDIGVDPEDPLAPWEDKEERHKALRKWETSQLREYRIAVLDPTPACMKEQVFGKKVYKQLGFETLADLDGRRLVFRNDARPRARYVWWAFLSAITQLSWKGSIKNPNSLIQKEVLKSTRFWGTHGKYVKKNMLLGFVQEIGHDVSSIAESIMEHAIDEDTLVETEADQTGLAVVADNVVRRAQQHDGVDYDSELEEEEDDEEND</sequence>
<feature type="region of interest" description="Disordered" evidence="1">
    <location>
        <begin position="1"/>
        <end position="45"/>
    </location>
</feature>
<evidence type="ECO:0000256" key="1">
    <source>
        <dbReference type="SAM" id="MobiDB-lite"/>
    </source>
</evidence>
<name>A0AAJ0HES6_9PEZI</name>
<gene>
    <name evidence="3" type="ORF">B0T25DRAFT_457111</name>
</gene>
<feature type="domain" description="HNH nuclease" evidence="2">
    <location>
        <begin position="215"/>
        <end position="271"/>
    </location>
</feature>
<feature type="compositionally biased region" description="Polar residues" evidence="1">
    <location>
        <begin position="18"/>
        <end position="30"/>
    </location>
</feature>
<feature type="compositionally biased region" description="Acidic residues" evidence="1">
    <location>
        <begin position="460"/>
        <end position="475"/>
    </location>
</feature>
<dbReference type="InterPro" id="IPR003615">
    <property type="entry name" value="HNH_nuc"/>
</dbReference>
<organism evidence="3 4">
    <name type="scientific">Lasiosphaeria hispida</name>
    <dbReference type="NCBI Taxonomy" id="260671"/>
    <lineage>
        <taxon>Eukaryota</taxon>
        <taxon>Fungi</taxon>
        <taxon>Dikarya</taxon>
        <taxon>Ascomycota</taxon>
        <taxon>Pezizomycotina</taxon>
        <taxon>Sordariomycetes</taxon>
        <taxon>Sordariomycetidae</taxon>
        <taxon>Sordariales</taxon>
        <taxon>Lasiosphaeriaceae</taxon>
        <taxon>Lasiosphaeria</taxon>
    </lineage>
</organism>
<comment type="caution">
    <text evidence="3">The sequence shown here is derived from an EMBL/GenBank/DDBJ whole genome shotgun (WGS) entry which is preliminary data.</text>
</comment>
<dbReference type="Proteomes" id="UP001275084">
    <property type="component" value="Unassembled WGS sequence"/>
</dbReference>
<dbReference type="AlphaFoldDB" id="A0AAJ0HES6"/>
<evidence type="ECO:0000313" key="3">
    <source>
        <dbReference type="EMBL" id="KAK3349519.1"/>
    </source>
</evidence>
<reference evidence="3" key="1">
    <citation type="journal article" date="2023" name="Mol. Phylogenet. Evol.">
        <title>Genome-scale phylogeny and comparative genomics of the fungal order Sordariales.</title>
        <authorList>
            <person name="Hensen N."/>
            <person name="Bonometti L."/>
            <person name="Westerberg I."/>
            <person name="Brannstrom I.O."/>
            <person name="Guillou S."/>
            <person name="Cros-Aarteil S."/>
            <person name="Calhoun S."/>
            <person name="Haridas S."/>
            <person name="Kuo A."/>
            <person name="Mondo S."/>
            <person name="Pangilinan J."/>
            <person name="Riley R."/>
            <person name="LaButti K."/>
            <person name="Andreopoulos B."/>
            <person name="Lipzen A."/>
            <person name="Chen C."/>
            <person name="Yan M."/>
            <person name="Daum C."/>
            <person name="Ng V."/>
            <person name="Clum A."/>
            <person name="Steindorff A."/>
            <person name="Ohm R.A."/>
            <person name="Martin F."/>
            <person name="Silar P."/>
            <person name="Natvig D.O."/>
            <person name="Lalanne C."/>
            <person name="Gautier V."/>
            <person name="Ament-Velasquez S.L."/>
            <person name="Kruys A."/>
            <person name="Hutchinson M.I."/>
            <person name="Powell A.J."/>
            <person name="Barry K."/>
            <person name="Miller A.N."/>
            <person name="Grigoriev I.V."/>
            <person name="Debuchy R."/>
            <person name="Gladieux P."/>
            <person name="Hiltunen Thoren M."/>
            <person name="Johannesson H."/>
        </authorList>
    </citation>
    <scope>NUCLEOTIDE SEQUENCE</scope>
    <source>
        <strain evidence="3">CBS 955.72</strain>
    </source>
</reference>
<evidence type="ECO:0000313" key="4">
    <source>
        <dbReference type="Proteomes" id="UP001275084"/>
    </source>
</evidence>
<protein>
    <recommendedName>
        <fullName evidence="2">HNH nuclease domain-containing protein</fullName>
    </recommendedName>
</protein>
<proteinExistence type="predicted"/>
<dbReference type="EMBL" id="JAUIQD010000005">
    <property type="protein sequence ID" value="KAK3349519.1"/>
    <property type="molecule type" value="Genomic_DNA"/>
</dbReference>
<evidence type="ECO:0000259" key="2">
    <source>
        <dbReference type="Pfam" id="PF13391"/>
    </source>
</evidence>
<keyword evidence="4" id="KW-1185">Reference proteome</keyword>
<dbReference type="Pfam" id="PF13391">
    <property type="entry name" value="HNH_2"/>
    <property type="match status" value="1"/>
</dbReference>